<dbReference type="RefSeq" id="XP_013793709.1">
    <property type="nucleotide sequence ID" value="XM_013938255.1"/>
</dbReference>
<evidence type="ECO:0000313" key="3">
    <source>
        <dbReference type="RefSeq" id="XP_013793709.1"/>
    </source>
</evidence>
<feature type="non-terminal residue" evidence="3">
    <location>
        <position position="145"/>
    </location>
</feature>
<dbReference type="InterPro" id="IPR017853">
    <property type="entry name" value="GH"/>
</dbReference>
<feature type="domain" description="GH18" evidence="1">
    <location>
        <begin position="1"/>
        <end position="145"/>
    </location>
</feature>
<organism evidence="2 3">
    <name type="scientific">Limulus polyphemus</name>
    <name type="common">Atlantic horseshoe crab</name>
    <dbReference type="NCBI Taxonomy" id="6850"/>
    <lineage>
        <taxon>Eukaryota</taxon>
        <taxon>Metazoa</taxon>
        <taxon>Ecdysozoa</taxon>
        <taxon>Arthropoda</taxon>
        <taxon>Chelicerata</taxon>
        <taxon>Merostomata</taxon>
        <taxon>Xiphosura</taxon>
        <taxon>Limulidae</taxon>
        <taxon>Limulus</taxon>
    </lineage>
</organism>
<evidence type="ECO:0000313" key="2">
    <source>
        <dbReference type="Proteomes" id="UP000694941"/>
    </source>
</evidence>
<dbReference type="SUPFAM" id="SSF54556">
    <property type="entry name" value="Chitinase insertion domain"/>
    <property type="match status" value="1"/>
</dbReference>
<dbReference type="InterPro" id="IPR050314">
    <property type="entry name" value="Glycosyl_Hydrlase_18"/>
</dbReference>
<accession>A0ABM1C3W7</accession>
<dbReference type="Proteomes" id="UP000694941">
    <property type="component" value="Unplaced"/>
</dbReference>
<keyword evidence="2" id="KW-1185">Reference proteome</keyword>
<name>A0ABM1C3W7_LIMPO</name>
<dbReference type="InterPro" id="IPR029070">
    <property type="entry name" value="Chitinase_insertion_sf"/>
</dbReference>
<dbReference type="InterPro" id="IPR001223">
    <property type="entry name" value="Glyco_hydro18_cat"/>
</dbReference>
<dbReference type="InterPro" id="IPR011583">
    <property type="entry name" value="Chitinase_II/V-like_cat"/>
</dbReference>
<dbReference type="Pfam" id="PF00704">
    <property type="entry name" value="Glyco_hydro_18"/>
    <property type="match status" value="1"/>
</dbReference>
<proteinExistence type="predicted"/>
<dbReference type="SMART" id="SM00636">
    <property type="entry name" value="Glyco_18"/>
    <property type="match status" value="1"/>
</dbReference>
<sequence>EIRETFEAEAKENRLPRLLLTAAVSAGAENIQGGYDVPAVAAYVDFLNVMSYDFHGKWEKQTGHNSPLYAPRNETNWRKQLCIDYGVKMWEKLGAPKDKLVIGMATYGRSFTLSDPRKNSVNDQVTGGGKEGEFTKEGGFLAYYE</sequence>
<dbReference type="GeneID" id="106477721"/>
<dbReference type="PROSITE" id="PS51910">
    <property type="entry name" value="GH18_2"/>
    <property type="match status" value="1"/>
</dbReference>
<gene>
    <name evidence="3" type="primary">LOC106477721</name>
</gene>
<dbReference type="SUPFAM" id="SSF51445">
    <property type="entry name" value="(Trans)glycosidases"/>
    <property type="match status" value="1"/>
</dbReference>
<protein>
    <submittedName>
        <fullName evidence="3">Acidic mammalian chitinase-like</fullName>
    </submittedName>
</protein>
<dbReference type="Gene3D" id="3.10.50.10">
    <property type="match status" value="1"/>
</dbReference>
<feature type="non-terminal residue" evidence="3">
    <location>
        <position position="1"/>
    </location>
</feature>
<dbReference type="PANTHER" id="PTHR11177">
    <property type="entry name" value="CHITINASE"/>
    <property type="match status" value="1"/>
</dbReference>
<dbReference type="Gene3D" id="3.20.20.80">
    <property type="entry name" value="Glycosidases"/>
    <property type="match status" value="1"/>
</dbReference>
<dbReference type="PANTHER" id="PTHR11177:SF317">
    <property type="entry name" value="CHITINASE 12-RELATED"/>
    <property type="match status" value="1"/>
</dbReference>
<evidence type="ECO:0000259" key="1">
    <source>
        <dbReference type="PROSITE" id="PS51910"/>
    </source>
</evidence>
<reference evidence="3" key="1">
    <citation type="submission" date="2025-08" db="UniProtKB">
        <authorList>
            <consortium name="RefSeq"/>
        </authorList>
    </citation>
    <scope>IDENTIFICATION</scope>
    <source>
        <tissue evidence="3">Muscle</tissue>
    </source>
</reference>